<name>A0A0J6VIZ8_9HYPH</name>
<proteinExistence type="predicted"/>
<evidence type="ECO:0000313" key="1">
    <source>
        <dbReference type="EMBL" id="KMO39071.1"/>
    </source>
</evidence>
<keyword evidence="2" id="KW-1185">Reference proteome</keyword>
<dbReference type="Proteomes" id="UP000035955">
    <property type="component" value="Unassembled WGS sequence"/>
</dbReference>
<organism evidence="1 2">
    <name type="scientific">Methylobacterium variabile</name>
    <dbReference type="NCBI Taxonomy" id="298794"/>
    <lineage>
        <taxon>Bacteria</taxon>
        <taxon>Pseudomonadati</taxon>
        <taxon>Pseudomonadota</taxon>
        <taxon>Alphaproteobacteria</taxon>
        <taxon>Hyphomicrobiales</taxon>
        <taxon>Methylobacteriaceae</taxon>
        <taxon>Methylobacterium</taxon>
    </lineage>
</organism>
<gene>
    <name evidence="1" type="ORF">VQ02_10495</name>
</gene>
<comment type="caution">
    <text evidence="1">The sequence shown here is derived from an EMBL/GenBank/DDBJ whole genome shotgun (WGS) entry which is preliminary data.</text>
</comment>
<dbReference type="OrthoDB" id="8853368at2"/>
<accession>A0A0J6VIZ8</accession>
<dbReference type="InterPro" id="IPR013433">
    <property type="entry name" value="PHA_gran_rgn"/>
</dbReference>
<dbReference type="Pfam" id="PF09650">
    <property type="entry name" value="PHA_gran_rgn"/>
    <property type="match status" value="1"/>
</dbReference>
<protein>
    <submittedName>
        <fullName evidence="1">Polyhydroxyalkanoic acid synthase</fullName>
    </submittedName>
</protein>
<reference evidence="1 2" key="1">
    <citation type="submission" date="2015-03" db="EMBL/GenBank/DDBJ databases">
        <title>Genome sequencing of Methylobacterium variabile DSM 16961.</title>
        <authorList>
            <person name="Chaudhry V."/>
            <person name="Patil P.B."/>
        </authorList>
    </citation>
    <scope>NUCLEOTIDE SEQUENCE [LARGE SCALE GENOMIC DNA]</scope>
    <source>
        <strain evidence="1 2">DSM 16961</strain>
    </source>
</reference>
<dbReference type="RefSeq" id="WP_048444131.1">
    <property type="nucleotide sequence ID" value="NZ_LABY01000063.1"/>
</dbReference>
<evidence type="ECO:0000313" key="2">
    <source>
        <dbReference type="Proteomes" id="UP000035955"/>
    </source>
</evidence>
<dbReference type="AlphaFoldDB" id="A0A0J6VIZ8"/>
<dbReference type="EMBL" id="LABY01000063">
    <property type="protein sequence ID" value="KMO39071.1"/>
    <property type="molecule type" value="Genomic_DNA"/>
</dbReference>
<dbReference type="PATRIC" id="fig|298794.3.peg.6704"/>
<sequence>MAKPLIVVVPHALGRIEARRRIAARLAQGQDMIPSAGFNMADPTWSDDRLSFLVTALGQTVDGDVDVEDACVRVKLRMPLLLSVFSGNVRSVIAQQGERLLGS</sequence>